<dbReference type="Pfam" id="PF13302">
    <property type="entry name" value="Acetyltransf_3"/>
    <property type="match status" value="1"/>
</dbReference>
<reference evidence="3" key="1">
    <citation type="journal article" date="2019" name="Int. J. Syst. Evol. Microbiol.">
        <title>The Global Catalogue of Microorganisms (GCM) 10K type strain sequencing project: providing services to taxonomists for standard genome sequencing and annotation.</title>
        <authorList>
            <consortium name="The Broad Institute Genomics Platform"/>
            <consortium name="The Broad Institute Genome Sequencing Center for Infectious Disease"/>
            <person name="Wu L."/>
            <person name="Ma J."/>
        </authorList>
    </citation>
    <scope>NUCLEOTIDE SEQUENCE [LARGE SCALE GENOMIC DNA]</scope>
    <source>
        <strain evidence="3">JCM 17925</strain>
    </source>
</reference>
<evidence type="ECO:0000313" key="3">
    <source>
        <dbReference type="Proteomes" id="UP001500936"/>
    </source>
</evidence>
<evidence type="ECO:0000259" key="1">
    <source>
        <dbReference type="PROSITE" id="PS51186"/>
    </source>
</evidence>
<proteinExistence type="predicted"/>
<dbReference type="InterPro" id="IPR051531">
    <property type="entry name" value="N-acetyltransferase"/>
</dbReference>
<dbReference type="PANTHER" id="PTHR43792">
    <property type="entry name" value="GNAT FAMILY, PUTATIVE (AFU_ORTHOLOGUE AFUA_3G00765)-RELATED-RELATED"/>
    <property type="match status" value="1"/>
</dbReference>
<dbReference type="PROSITE" id="PS51186">
    <property type="entry name" value="GNAT"/>
    <property type="match status" value="1"/>
</dbReference>
<dbReference type="Proteomes" id="UP001500936">
    <property type="component" value="Unassembled WGS sequence"/>
</dbReference>
<dbReference type="InterPro" id="IPR016181">
    <property type="entry name" value="Acyl_CoA_acyltransferase"/>
</dbReference>
<feature type="domain" description="N-acetyltransferase" evidence="1">
    <location>
        <begin position="10"/>
        <end position="164"/>
    </location>
</feature>
<dbReference type="SUPFAM" id="SSF55729">
    <property type="entry name" value="Acyl-CoA N-acyltransferases (Nat)"/>
    <property type="match status" value="1"/>
</dbReference>
<dbReference type="RefSeq" id="WP_345271266.1">
    <property type="nucleotide sequence ID" value="NZ_BAABHB010000019.1"/>
</dbReference>
<accession>A0ABP8L0S3</accession>
<dbReference type="Gene3D" id="3.40.630.30">
    <property type="match status" value="1"/>
</dbReference>
<sequence length="164" mass="18531">MQATIHTERLSLHLLQASDAEFIRKLVNTAGWLRFIGDRNVHSSEDAIAYIGNISAAQHLTYWVVRIKERDVSVGVITFIKRTYLEHFDIGFAFLPEYTGQGYAYEAAREILSLVSQQPEYATVLATTLPDNVSSIRLLTKLGLRFCRKIDVGSDQLHVYSNAI</sequence>
<keyword evidence="3" id="KW-1185">Reference proteome</keyword>
<organism evidence="2 3">
    <name type="scientific">Nibrella viscosa</name>
    <dbReference type="NCBI Taxonomy" id="1084524"/>
    <lineage>
        <taxon>Bacteria</taxon>
        <taxon>Pseudomonadati</taxon>
        <taxon>Bacteroidota</taxon>
        <taxon>Cytophagia</taxon>
        <taxon>Cytophagales</taxon>
        <taxon>Spirosomataceae</taxon>
        <taxon>Nibrella</taxon>
    </lineage>
</organism>
<gene>
    <name evidence="2" type="ORF">GCM10023187_54750</name>
</gene>
<dbReference type="PANTHER" id="PTHR43792:SF1">
    <property type="entry name" value="N-ACETYLTRANSFERASE DOMAIN-CONTAINING PROTEIN"/>
    <property type="match status" value="1"/>
</dbReference>
<comment type="caution">
    <text evidence="2">The sequence shown here is derived from an EMBL/GenBank/DDBJ whole genome shotgun (WGS) entry which is preliminary data.</text>
</comment>
<dbReference type="EMBL" id="BAABHB010000019">
    <property type="protein sequence ID" value="GAA4419926.1"/>
    <property type="molecule type" value="Genomic_DNA"/>
</dbReference>
<protein>
    <submittedName>
        <fullName evidence="2">GNAT family N-acetyltransferase</fullName>
    </submittedName>
</protein>
<evidence type="ECO:0000313" key="2">
    <source>
        <dbReference type="EMBL" id="GAA4419926.1"/>
    </source>
</evidence>
<name>A0ABP8L0S3_9BACT</name>
<dbReference type="InterPro" id="IPR000182">
    <property type="entry name" value="GNAT_dom"/>
</dbReference>